<evidence type="ECO:0000259" key="2">
    <source>
        <dbReference type="PROSITE" id="PS50111"/>
    </source>
</evidence>
<feature type="domain" description="PAS" evidence="3">
    <location>
        <begin position="155"/>
        <end position="186"/>
    </location>
</feature>
<feature type="domain" description="PAS" evidence="3">
    <location>
        <begin position="277"/>
        <end position="307"/>
    </location>
</feature>
<dbReference type="InterPro" id="IPR035965">
    <property type="entry name" value="PAS-like_dom_sf"/>
</dbReference>
<dbReference type="PANTHER" id="PTHR24422">
    <property type="entry name" value="CHEMOTAXIS PROTEIN METHYLTRANSFERASE"/>
    <property type="match status" value="1"/>
</dbReference>
<dbReference type="Gene3D" id="3.30.450.20">
    <property type="entry name" value="PAS domain"/>
    <property type="match status" value="4"/>
</dbReference>
<comment type="caution">
    <text evidence="5">The sequence shown here is derived from an EMBL/GenBank/DDBJ whole genome shotgun (WGS) entry which is preliminary data.</text>
</comment>
<dbReference type="OrthoDB" id="9765776at2"/>
<dbReference type="InterPro" id="IPR000700">
    <property type="entry name" value="PAS-assoc_C"/>
</dbReference>
<dbReference type="Proteomes" id="UP000175989">
    <property type="component" value="Unassembled WGS sequence"/>
</dbReference>
<feature type="domain" description="PAC" evidence="4">
    <location>
        <begin position="336"/>
        <end position="388"/>
    </location>
</feature>
<reference evidence="6" key="1">
    <citation type="journal article" date="2016" name="Front. Microbiol.">
        <title>Molecular Keys to the Janthinobacterium and Duganella spp. Interaction with the Plant Pathogen Fusarium graminearum.</title>
        <authorList>
            <person name="Haack F.S."/>
            <person name="Poehlein A."/>
            <person name="Kroger C."/>
            <person name="Voigt C.A."/>
            <person name="Piepenbring M."/>
            <person name="Bode H.B."/>
            <person name="Daniel R."/>
            <person name="Schafer W."/>
            <person name="Streit W.R."/>
        </authorList>
    </citation>
    <scope>NUCLEOTIDE SEQUENCE [LARGE SCALE GENOMIC DNA]</scope>
    <source>
        <strain evidence="6">T54</strain>
    </source>
</reference>
<dbReference type="InterPro" id="IPR004089">
    <property type="entry name" value="MCPsignal_dom"/>
</dbReference>
<dbReference type="EMBL" id="LROM01000071">
    <property type="protein sequence ID" value="OFA03944.1"/>
    <property type="molecule type" value="Genomic_DNA"/>
</dbReference>
<dbReference type="SUPFAM" id="SSF58104">
    <property type="entry name" value="Methyl-accepting chemotaxis protein (MCP) signaling domain"/>
    <property type="match status" value="1"/>
</dbReference>
<dbReference type="PROSITE" id="PS50113">
    <property type="entry name" value="PAC"/>
    <property type="match status" value="4"/>
</dbReference>
<dbReference type="SMART" id="SM00283">
    <property type="entry name" value="MA"/>
    <property type="match status" value="1"/>
</dbReference>
<dbReference type="CDD" id="cd11386">
    <property type="entry name" value="MCP_signal"/>
    <property type="match status" value="1"/>
</dbReference>
<evidence type="ECO:0000313" key="6">
    <source>
        <dbReference type="Proteomes" id="UP000175989"/>
    </source>
</evidence>
<feature type="domain" description="Methyl-accepting transducer" evidence="2">
    <location>
        <begin position="509"/>
        <end position="697"/>
    </location>
</feature>
<dbReference type="Pfam" id="PF08447">
    <property type="entry name" value="PAS_3"/>
    <property type="match status" value="3"/>
</dbReference>
<protein>
    <submittedName>
        <fullName evidence="5">Biofilm dispersion protein BdlA</fullName>
    </submittedName>
</protein>
<feature type="domain" description="PAS" evidence="3">
    <location>
        <begin position="13"/>
        <end position="63"/>
    </location>
</feature>
<dbReference type="SMART" id="SM00086">
    <property type="entry name" value="PAC"/>
    <property type="match status" value="5"/>
</dbReference>
<dbReference type="AlphaFoldDB" id="A0A1E7WW22"/>
<keyword evidence="6" id="KW-1185">Reference proteome</keyword>
<dbReference type="GO" id="GO:0016020">
    <property type="term" value="C:membrane"/>
    <property type="evidence" value="ECO:0007669"/>
    <property type="project" value="InterPro"/>
</dbReference>
<dbReference type="CDD" id="cd00130">
    <property type="entry name" value="PAS"/>
    <property type="match status" value="4"/>
</dbReference>
<feature type="domain" description="PAC" evidence="4">
    <location>
        <begin position="214"/>
        <end position="266"/>
    </location>
</feature>
<dbReference type="GO" id="GO:0007165">
    <property type="term" value="P:signal transduction"/>
    <property type="evidence" value="ECO:0007669"/>
    <property type="project" value="UniProtKB-KW"/>
</dbReference>
<feature type="domain" description="PAC" evidence="4">
    <location>
        <begin position="92"/>
        <end position="144"/>
    </location>
</feature>
<dbReference type="InterPro" id="IPR001610">
    <property type="entry name" value="PAC"/>
</dbReference>
<evidence type="ECO:0000259" key="4">
    <source>
        <dbReference type="PROSITE" id="PS50113"/>
    </source>
</evidence>
<dbReference type="PATRIC" id="fig|762836.4.peg.1829"/>
<dbReference type="InterPro" id="IPR050903">
    <property type="entry name" value="Bact_Chemotaxis_MeTrfase"/>
</dbReference>
<dbReference type="InterPro" id="IPR013655">
    <property type="entry name" value="PAS_fold_3"/>
</dbReference>
<dbReference type="Pfam" id="PF00015">
    <property type="entry name" value="MCPsignal"/>
    <property type="match status" value="1"/>
</dbReference>
<evidence type="ECO:0000313" key="5">
    <source>
        <dbReference type="EMBL" id="OFA03944.1"/>
    </source>
</evidence>
<dbReference type="SMART" id="SM00091">
    <property type="entry name" value="PAS"/>
    <property type="match status" value="4"/>
</dbReference>
<dbReference type="Gene3D" id="1.10.287.950">
    <property type="entry name" value="Methyl-accepting chemotaxis protein"/>
    <property type="match status" value="1"/>
</dbReference>
<gene>
    <name evidence="5" type="primary">bdlA_2</name>
    <name evidence="5" type="ORF">DUPY_17590</name>
</gene>
<dbReference type="PANTHER" id="PTHR24422:SF10">
    <property type="entry name" value="CHEMOTAXIS PROTEIN METHYLTRANSFERASE 2"/>
    <property type="match status" value="1"/>
</dbReference>
<dbReference type="PROSITE" id="PS50111">
    <property type="entry name" value="CHEMOTAXIS_TRANSDUC_2"/>
    <property type="match status" value="1"/>
</dbReference>
<dbReference type="PROSITE" id="PS50112">
    <property type="entry name" value="PAS"/>
    <property type="match status" value="4"/>
</dbReference>
<evidence type="ECO:0000256" key="1">
    <source>
        <dbReference type="PROSITE-ProRule" id="PRU00284"/>
    </source>
</evidence>
<name>A0A1E7WW22_9BURK</name>
<dbReference type="SUPFAM" id="SSF55785">
    <property type="entry name" value="PYP-like sensor domain (PAS domain)"/>
    <property type="match status" value="4"/>
</dbReference>
<proteinExistence type="predicted"/>
<sequence>MKNSTEELTCLDQETRLATAMSVLDAINRVQAVIEFQLDGTILHANANFLAAVGYTLEEIVGKHHRIFCEADYAASAEYQEFWQHLGDGEFHSGEFKRRAKGGKDIWIAASYNPVLGPDGKPVKVIKFATDITAQKFAAAEFQGKRDAVNRAQAVIEFDLTGKILHANNNFLNALGYTLDEVVGQQHAMFCEPAFSRSAEYRAFWQHLASGELHAGEFKRMSKTGRTVWIQATYNPIFDANGKPFKVVKFATDITDAKTRNADFEGKNLAVNRVQAVIEFDLQGKVLTANDNFLNIMGYGLDEVRGQHHRMFCDTAFVHSPEYLAFWERLGRGEFNAGEYRRVTKSGKDVWILASYNPIFDAEGKPMKVVKFATDITEQKKLSGESRGKLEALGRSQAVIEFDMRGHVLSVNHNFLRTMGYTEDEVVGAHHSLFCDEDLVKSAEYRNFWAALGQGEFQSGLFKRRGKHNADIWILATYNPILDINGKAYKVVKFAMDVTDQVQREMLVSEKVQAISSVLSKLTQSIGEIADGSQQTAGMAGQTQVEAADGSELLTRSKEAIVAIQKSSGDVHEIIDTISDIASQTHLLAFNAAIEAARAGEHGYGFSVVANEVRKLAEKSAVATREIAKLINETVNRVDEGTRLSGEVEAAFERIVRSVARTSESIGQIHASTSAQASATHDASALLTELETITPKH</sequence>
<dbReference type="NCBIfam" id="TIGR00229">
    <property type="entry name" value="sensory_box"/>
    <property type="match status" value="4"/>
</dbReference>
<organism evidence="5 6">
    <name type="scientific">Duganella phyllosphaerae</name>
    <dbReference type="NCBI Taxonomy" id="762836"/>
    <lineage>
        <taxon>Bacteria</taxon>
        <taxon>Pseudomonadati</taxon>
        <taxon>Pseudomonadota</taxon>
        <taxon>Betaproteobacteria</taxon>
        <taxon>Burkholderiales</taxon>
        <taxon>Oxalobacteraceae</taxon>
        <taxon>Telluria group</taxon>
        <taxon>Duganella</taxon>
    </lineage>
</organism>
<feature type="domain" description="PAC" evidence="4">
    <location>
        <begin position="455"/>
        <end position="510"/>
    </location>
</feature>
<dbReference type="InterPro" id="IPR013656">
    <property type="entry name" value="PAS_4"/>
</dbReference>
<dbReference type="RefSeq" id="WP_071651606.1">
    <property type="nucleotide sequence ID" value="NZ_LROM01000071.1"/>
</dbReference>
<feature type="domain" description="PAS" evidence="3">
    <location>
        <begin position="399"/>
        <end position="428"/>
    </location>
</feature>
<accession>A0A1E7WW22</accession>
<evidence type="ECO:0000259" key="3">
    <source>
        <dbReference type="PROSITE" id="PS50112"/>
    </source>
</evidence>
<dbReference type="InterPro" id="IPR000014">
    <property type="entry name" value="PAS"/>
</dbReference>
<keyword evidence="1" id="KW-0807">Transducer</keyword>
<dbReference type="Pfam" id="PF08448">
    <property type="entry name" value="PAS_4"/>
    <property type="match status" value="1"/>
</dbReference>